<name>A0ABU9E3M2_9FLAO</name>
<dbReference type="EMBL" id="JBBPCB010000013">
    <property type="protein sequence ID" value="MEK8181229.1"/>
    <property type="molecule type" value="Genomic_DNA"/>
</dbReference>
<protein>
    <recommendedName>
        <fullName evidence="3">DUF4304 domain-containing protein</fullName>
    </recommendedName>
</protein>
<dbReference type="Proteomes" id="UP001491349">
    <property type="component" value="Unassembled WGS sequence"/>
</dbReference>
<proteinExistence type="predicted"/>
<dbReference type="RefSeq" id="WP_187661291.1">
    <property type="nucleotide sequence ID" value="NZ_JACTAB010000015.1"/>
</dbReference>
<evidence type="ECO:0008006" key="3">
    <source>
        <dbReference type="Google" id="ProtNLM"/>
    </source>
</evidence>
<keyword evidence="2" id="KW-1185">Reference proteome</keyword>
<gene>
    <name evidence="1" type="ORF">WMW71_12830</name>
</gene>
<sequence length="140" mass="17049">MEIEIKRIITNEFQHDGFTLFDLNDLEKYLNEKFTEKNYGESVVKYFFGFELYKFDGGFAQFFNNDIESWKFKSKWLVTNTHFDWNEMIKLNRKEVFEVIKVEFLNSVNRIENMARKPKSFDFKAFRKDLEMVLNGYEVK</sequence>
<accession>A0ABU9E3M2</accession>
<comment type="caution">
    <text evidence="1">The sequence shown here is derived from an EMBL/GenBank/DDBJ whole genome shotgun (WGS) entry which is preliminary data.</text>
</comment>
<evidence type="ECO:0000313" key="1">
    <source>
        <dbReference type="EMBL" id="MEK8181229.1"/>
    </source>
</evidence>
<evidence type="ECO:0000313" key="2">
    <source>
        <dbReference type="Proteomes" id="UP001491349"/>
    </source>
</evidence>
<reference evidence="1 2" key="1">
    <citation type="submission" date="2024-04" db="EMBL/GenBank/DDBJ databases">
        <title>draft genome sequnece of Flavobacterium buctense JCM 30750.</title>
        <authorList>
            <person name="Kim D.-U."/>
        </authorList>
    </citation>
    <scope>NUCLEOTIDE SEQUENCE [LARGE SCALE GENOMIC DNA]</scope>
    <source>
        <strain evidence="1 2">JCM 30750</strain>
    </source>
</reference>
<organism evidence="1 2">
    <name type="scientific">Flavobacterium buctense</name>
    <dbReference type="NCBI Taxonomy" id="1648146"/>
    <lineage>
        <taxon>Bacteria</taxon>
        <taxon>Pseudomonadati</taxon>
        <taxon>Bacteroidota</taxon>
        <taxon>Flavobacteriia</taxon>
        <taxon>Flavobacteriales</taxon>
        <taxon>Flavobacteriaceae</taxon>
        <taxon>Flavobacterium</taxon>
    </lineage>
</organism>